<dbReference type="AlphaFoldDB" id="A0A0H3YJC4"/>
<dbReference type="Pfam" id="PF00153">
    <property type="entry name" value="Mito_carr"/>
    <property type="match status" value="3"/>
</dbReference>
<dbReference type="OrthoDB" id="18574at2759"/>
<dbReference type="EMBL" id="KT163634">
    <property type="protein sequence ID" value="AKN21584.1"/>
    <property type="molecule type" value="mRNA"/>
</dbReference>
<dbReference type="SUPFAM" id="SSF103506">
    <property type="entry name" value="Mitochondrial carrier"/>
    <property type="match status" value="1"/>
</dbReference>
<proteinExistence type="evidence at transcript level"/>
<accession>A0A0H3YJC4</accession>
<dbReference type="GO" id="GO:0016020">
    <property type="term" value="C:membrane"/>
    <property type="evidence" value="ECO:0007669"/>
    <property type="project" value="UniProtKB-SubCell"/>
</dbReference>
<gene>
    <name evidence="9" type="primary">slc25a-16</name>
</gene>
<keyword evidence="6 7" id="KW-0472">Membrane</keyword>
<evidence type="ECO:0000256" key="8">
    <source>
        <dbReference type="RuleBase" id="RU000488"/>
    </source>
</evidence>
<keyword evidence="4 7" id="KW-0812">Transmembrane</keyword>
<keyword evidence="3 8" id="KW-0813">Transport</keyword>
<feature type="repeat" description="Solcar" evidence="7">
    <location>
        <begin position="12"/>
        <end position="104"/>
    </location>
</feature>
<evidence type="ECO:0000256" key="4">
    <source>
        <dbReference type="ARBA" id="ARBA00022692"/>
    </source>
</evidence>
<keyword evidence="5" id="KW-0677">Repeat</keyword>
<reference evidence="9" key="1">
    <citation type="journal article" date="2015" name="Elife">
        <title>Stem cells and fluid flow drive cyst formation in an invertebrate excretory organ.</title>
        <authorList>
            <person name="Thi-Kim Vu H."/>
            <person name="Rink J.C."/>
            <person name="McKinney S.A."/>
            <person name="McClain M."/>
            <person name="Lakshmanaperumal N."/>
            <person name="Alexander R."/>
            <person name="Sanchez Alvarado A."/>
        </authorList>
    </citation>
    <scope>NUCLEOTIDE SEQUENCE</scope>
</reference>
<evidence type="ECO:0000256" key="2">
    <source>
        <dbReference type="ARBA" id="ARBA00006375"/>
    </source>
</evidence>
<evidence type="ECO:0000256" key="6">
    <source>
        <dbReference type="ARBA" id="ARBA00023136"/>
    </source>
</evidence>
<protein>
    <submittedName>
        <fullName evidence="9">Slc25a-16</fullName>
    </submittedName>
</protein>
<dbReference type="InterPro" id="IPR023395">
    <property type="entry name" value="MCP_dom_sf"/>
</dbReference>
<feature type="repeat" description="Solcar" evidence="7">
    <location>
        <begin position="120"/>
        <end position="206"/>
    </location>
</feature>
<evidence type="ECO:0000256" key="7">
    <source>
        <dbReference type="PROSITE-ProRule" id="PRU00282"/>
    </source>
</evidence>
<dbReference type="InterPro" id="IPR018108">
    <property type="entry name" value="MCP_transmembrane"/>
</dbReference>
<sequence>MFETVNLSNSQHSQIDYAIAGASGGFVSRAVVQPLDVVKIRFQLQVEPIQTITDGKYKGIAQAIKCIYKEEGLKAFWKGHLSSQIQAVSFSLVQFSTYELCKVYFWPLISESPSTGKSVLKSSKTFLLGSLAGSTATIFTQPFDVFRTRFAAQGEPKTYPNLSNAIIMIIKTEGLRGLFRGLIPSLLLVAPQTGFQFFFYNLSNNVLTKFFKTKGKQDNLFGIHKIGILQSALSGGIAGSMAKICVYPVDIIKKRMQVQGFEKARSKFGKLHVSKGVVKCIKVIFLVEGIGGYFKGLKTSVIKSFISLGLRFSVYEQVCNGILNLRDKIS</sequence>
<organism evidence="9">
    <name type="scientific">Schmidtea mediterranea</name>
    <name type="common">Freshwater planarian flatworm</name>
    <dbReference type="NCBI Taxonomy" id="79327"/>
    <lineage>
        <taxon>Eukaryota</taxon>
        <taxon>Metazoa</taxon>
        <taxon>Spiralia</taxon>
        <taxon>Lophotrochozoa</taxon>
        <taxon>Platyhelminthes</taxon>
        <taxon>Rhabditophora</taxon>
        <taxon>Seriata</taxon>
        <taxon>Tricladida</taxon>
        <taxon>Continenticola</taxon>
        <taxon>Geoplanoidea</taxon>
        <taxon>Dugesiidae</taxon>
        <taxon>Schmidtea</taxon>
    </lineage>
</organism>
<evidence type="ECO:0000313" key="9">
    <source>
        <dbReference type="EMBL" id="AKN21584.1"/>
    </source>
</evidence>
<evidence type="ECO:0000256" key="1">
    <source>
        <dbReference type="ARBA" id="ARBA00004141"/>
    </source>
</evidence>
<evidence type="ECO:0000256" key="3">
    <source>
        <dbReference type="ARBA" id="ARBA00022448"/>
    </source>
</evidence>
<evidence type="ECO:0000256" key="5">
    <source>
        <dbReference type="ARBA" id="ARBA00022737"/>
    </source>
</evidence>
<comment type="subcellular location">
    <subcellularLocation>
        <location evidence="1">Membrane</location>
        <topology evidence="1">Multi-pass membrane protein</topology>
    </subcellularLocation>
</comment>
<feature type="repeat" description="Solcar" evidence="7">
    <location>
        <begin position="226"/>
        <end position="321"/>
    </location>
</feature>
<dbReference type="PANTHER" id="PTHR24089">
    <property type="entry name" value="SOLUTE CARRIER FAMILY 25"/>
    <property type="match status" value="1"/>
</dbReference>
<dbReference type="PRINTS" id="PR00926">
    <property type="entry name" value="MITOCARRIER"/>
</dbReference>
<dbReference type="InterPro" id="IPR002067">
    <property type="entry name" value="MCP"/>
</dbReference>
<dbReference type="PROSITE" id="PS50920">
    <property type="entry name" value="SOLCAR"/>
    <property type="match status" value="3"/>
</dbReference>
<comment type="similarity">
    <text evidence="2 8">Belongs to the mitochondrial carrier (TC 2.A.29) family.</text>
</comment>
<name>A0A0H3YJC4_SCHMD</name>
<dbReference type="GO" id="GO:0055085">
    <property type="term" value="P:transmembrane transport"/>
    <property type="evidence" value="ECO:0007669"/>
    <property type="project" value="InterPro"/>
</dbReference>
<dbReference type="Gene3D" id="1.50.40.10">
    <property type="entry name" value="Mitochondrial carrier domain"/>
    <property type="match status" value="1"/>
</dbReference>